<evidence type="ECO:0000313" key="1">
    <source>
        <dbReference type="EMBL" id="KAG8581338.1"/>
    </source>
</evidence>
<dbReference type="AlphaFoldDB" id="A0AAV7C8I7"/>
<dbReference type="EMBL" id="WNYA01000003">
    <property type="protein sequence ID" value="KAG8581338.1"/>
    <property type="molecule type" value="Genomic_DNA"/>
</dbReference>
<accession>A0AAV7C8I7</accession>
<organism evidence="1 2">
    <name type="scientific">Engystomops pustulosus</name>
    <name type="common">Tungara frog</name>
    <name type="synonym">Physalaemus pustulosus</name>
    <dbReference type="NCBI Taxonomy" id="76066"/>
    <lineage>
        <taxon>Eukaryota</taxon>
        <taxon>Metazoa</taxon>
        <taxon>Chordata</taxon>
        <taxon>Craniata</taxon>
        <taxon>Vertebrata</taxon>
        <taxon>Euteleostomi</taxon>
        <taxon>Amphibia</taxon>
        <taxon>Batrachia</taxon>
        <taxon>Anura</taxon>
        <taxon>Neobatrachia</taxon>
        <taxon>Hyloidea</taxon>
        <taxon>Leptodactylidae</taxon>
        <taxon>Leiuperinae</taxon>
        <taxon>Engystomops</taxon>
    </lineage>
</organism>
<name>A0AAV7C8I7_ENGPU</name>
<evidence type="ECO:0000313" key="2">
    <source>
        <dbReference type="Proteomes" id="UP000824782"/>
    </source>
</evidence>
<comment type="caution">
    <text evidence="1">The sequence shown here is derived from an EMBL/GenBank/DDBJ whole genome shotgun (WGS) entry which is preliminary data.</text>
</comment>
<protein>
    <submittedName>
        <fullName evidence="1">Uncharacterized protein</fullName>
    </submittedName>
</protein>
<reference evidence="1" key="1">
    <citation type="thesis" date="2020" institute="ProQuest LLC" country="789 East Eisenhower Parkway, Ann Arbor, MI, USA">
        <title>Comparative Genomics and Chromosome Evolution.</title>
        <authorList>
            <person name="Mudd A.B."/>
        </authorList>
    </citation>
    <scope>NUCLEOTIDE SEQUENCE</scope>
    <source>
        <strain evidence="1">237g6f4</strain>
        <tissue evidence="1">Blood</tissue>
    </source>
</reference>
<proteinExistence type="predicted"/>
<gene>
    <name evidence="1" type="ORF">GDO81_007641</name>
</gene>
<dbReference type="Proteomes" id="UP000824782">
    <property type="component" value="Unassembled WGS sequence"/>
</dbReference>
<sequence>MDAARPVPNSFLHGGLLDVWSSKVKDTTNHHSPQGWILSVPLLHDMDCFQRGARAWSSNSSNNNPALASVCN</sequence>
<keyword evidence="2" id="KW-1185">Reference proteome</keyword>